<sequence length="725" mass="81626">MEALIPVINKLQDVFNTVGADAIQLPQIIVLGTQSSGKSSVIESLVGRSFLPRGPGIVTRRPLVLQLVYSPKDSKEHRTAEEGTVNLEEWGKFLHTKDKIYSDFEQIRQEIERETDRMAGSNKGICPEPISLKIFSTRVVNLTLVDLPGITKVPIGDQPEDIENQIRNLIIKYIGNPNSIILAVTAANTDMATSEAIKMSKEVDPDGRRTLAVVTKLDLMDAGTDAIDILCGRVIPVKLGIIGVVNRSQQDIIDRKSIGDALKDEATYLQRKYPTIATRNGTPYLAKTLNRLLMHHIRDCLPELKVRVNVMISQFQSLLNSYGEDVSDKSQTLLQIITKFASAYCSTIEGTARNIETTELCGGARICYIFHETFGRTLDSIHPLVGLTRMDILTAIRNATGPRPALFVPEVSFELLVKRQIRRLEDPSLRCVELVHEEMQRIVQHCGTEVQQEMLRFPRLHQRIVDVVTQLLRTRLPATNSMVENLVQIELAYINTKHPDFHREAALVSGLLKSTDTLMDDHSPVYRQKTPRPNASPVPTIIKLFLRQMGERGSTLVFLASVWDSYNKHVPAITDGQENRSPTQSNNSESPATPQMNGTPENKVLTPQKPVNLLPEVPSHTSRKLSDREQHDCDVIERLIKSYFYIVRKSIQDSVPKAVMHFLVNYVKDNLQSELVTHLYKSDQAESMLNESEHIAQRRKEAADMLKALQRAGQIISEIRETHMW</sequence>
<dbReference type="GO" id="GO:0008289">
    <property type="term" value="F:lipid binding"/>
    <property type="evidence" value="ECO:0007669"/>
    <property type="project" value="UniProtKB-KW"/>
</dbReference>
<dbReference type="CTD" id="33445"/>
<evidence type="ECO:0000256" key="5">
    <source>
        <dbReference type="ARBA" id="ARBA00022741"/>
    </source>
</evidence>
<feature type="compositionally biased region" description="Polar residues" evidence="13">
    <location>
        <begin position="579"/>
        <end position="600"/>
    </location>
</feature>
<dbReference type="PRINTS" id="PR00195">
    <property type="entry name" value="DYNAMIN"/>
</dbReference>
<evidence type="ECO:0000256" key="6">
    <source>
        <dbReference type="ARBA" id="ARBA00022787"/>
    </source>
</evidence>
<feature type="region of interest" description="Disordered" evidence="13">
    <location>
        <begin position="573"/>
        <end position="628"/>
    </location>
</feature>
<evidence type="ECO:0000256" key="9">
    <source>
        <dbReference type="ARBA" id="ARBA00023128"/>
    </source>
</evidence>
<keyword evidence="6" id="KW-1000">Mitochondrion outer membrane</keyword>
<evidence type="ECO:0000256" key="4">
    <source>
        <dbReference type="ARBA" id="ARBA00022490"/>
    </source>
</evidence>
<dbReference type="GeneID" id="113508433"/>
<dbReference type="GO" id="GO:0003924">
    <property type="term" value="F:GTPase activity"/>
    <property type="evidence" value="ECO:0007669"/>
    <property type="project" value="InterPro"/>
</dbReference>
<dbReference type="SMART" id="SM00302">
    <property type="entry name" value="GED"/>
    <property type="match status" value="1"/>
</dbReference>
<dbReference type="PANTHER" id="PTHR11566">
    <property type="entry name" value="DYNAMIN"/>
    <property type="match status" value="1"/>
</dbReference>
<dbReference type="FunFam" id="3.40.50.300:FF:000172">
    <property type="entry name" value="Dynamin-1-like protein isoform 1"/>
    <property type="match status" value="1"/>
</dbReference>
<evidence type="ECO:0000256" key="8">
    <source>
        <dbReference type="ARBA" id="ARBA00023121"/>
    </source>
</evidence>
<gene>
    <name evidence="17" type="primary">LOC113508433</name>
</gene>
<evidence type="ECO:0000256" key="12">
    <source>
        <dbReference type="ARBA" id="ARBA00048040"/>
    </source>
</evidence>
<dbReference type="CDD" id="cd08771">
    <property type="entry name" value="DLP_1"/>
    <property type="match status" value="1"/>
</dbReference>
<comment type="catalytic activity">
    <reaction evidence="12">
        <text>GTP + H2O = GDP + phosphate + H(+)</text>
        <dbReference type="Rhea" id="RHEA:19669"/>
        <dbReference type="ChEBI" id="CHEBI:15377"/>
        <dbReference type="ChEBI" id="CHEBI:15378"/>
        <dbReference type="ChEBI" id="CHEBI:37565"/>
        <dbReference type="ChEBI" id="CHEBI:43474"/>
        <dbReference type="ChEBI" id="CHEBI:58189"/>
        <dbReference type="EC" id="3.6.5.5"/>
    </reaction>
</comment>
<dbReference type="GO" id="GO:0005874">
    <property type="term" value="C:microtubule"/>
    <property type="evidence" value="ECO:0007669"/>
    <property type="project" value="TreeGrafter"/>
</dbReference>
<dbReference type="GO" id="GO:0048312">
    <property type="term" value="P:intracellular distribution of mitochondria"/>
    <property type="evidence" value="ECO:0007669"/>
    <property type="project" value="TreeGrafter"/>
</dbReference>
<dbReference type="GO" id="GO:0008017">
    <property type="term" value="F:microtubule binding"/>
    <property type="evidence" value="ECO:0007669"/>
    <property type="project" value="TreeGrafter"/>
</dbReference>
<dbReference type="InterPro" id="IPR027417">
    <property type="entry name" value="P-loop_NTPase"/>
</dbReference>
<evidence type="ECO:0000256" key="7">
    <source>
        <dbReference type="ARBA" id="ARBA00022801"/>
    </source>
</evidence>
<feature type="domain" description="GED" evidence="14">
    <location>
        <begin position="633"/>
        <end position="724"/>
    </location>
</feature>
<dbReference type="InterPro" id="IPR045063">
    <property type="entry name" value="Dynamin_N"/>
</dbReference>
<dbReference type="PANTHER" id="PTHR11566:SF21">
    <property type="entry name" value="DYNAMIN RELATED PROTEIN 1, ISOFORM A"/>
    <property type="match status" value="1"/>
</dbReference>
<evidence type="ECO:0000256" key="3">
    <source>
        <dbReference type="ARBA" id="ARBA00011980"/>
    </source>
</evidence>
<keyword evidence="7" id="KW-0378">Hydrolase</keyword>
<dbReference type="GO" id="GO:0016559">
    <property type="term" value="P:peroxisome fission"/>
    <property type="evidence" value="ECO:0007669"/>
    <property type="project" value="TreeGrafter"/>
</dbReference>
<keyword evidence="9" id="KW-0496">Mitochondrion</keyword>
<dbReference type="GO" id="GO:0000266">
    <property type="term" value="P:mitochondrial fission"/>
    <property type="evidence" value="ECO:0007669"/>
    <property type="project" value="TreeGrafter"/>
</dbReference>
<dbReference type="InterPro" id="IPR001401">
    <property type="entry name" value="Dynamin_GTPase"/>
</dbReference>
<comment type="subcellular location">
    <subcellularLocation>
        <location evidence="2">Cytoplasm</location>
        <location evidence="2">Cytosol</location>
    </subcellularLocation>
    <subcellularLocation>
        <location evidence="1">Mitochondrion outer membrane</location>
    </subcellularLocation>
</comment>
<keyword evidence="11" id="KW-0472">Membrane</keyword>
<dbReference type="Gene3D" id="1.20.120.1240">
    <property type="entry name" value="Dynamin, middle domain"/>
    <property type="match status" value="1"/>
</dbReference>
<keyword evidence="10" id="KW-0342">GTP-binding</keyword>
<dbReference type="SMART" id="SM00053">
    <property type="entry name" value="DYNc"/>
    <property type="match status" value="1"/>
</dbReference>
<accession>A0A7E5X3Q0</accession>
<dbReference type="InterPro" id="IPR030381">
    <property type="entry name" value="G_DYNAMIN_dom"/>
</dbReference>
<dbReference type="SUPFAM" id="SSF52540">
    <property type="entry name" value="P-loop containing nucleoside triphosphate hydrolases"/>
    <property type="match status" value="1"/>
</dbReference>
<dbReference type="Proteomes" id="UP000322000">
    <property type="component" value="Chromosome 2"/>
</dbReference>
<reference evidence="17" key="1">
    <citation type="submission" date="2025-08" db="UniProtKB">
        <authorList>
            <consortium name="RefSeq"/>
        </authorList>
    </citation>
    <scope>IDENTIFICATION</scope>
</reference>
<dbReference type="Pfam" id="PF01031">
    <property type="entry name" value="Dynamin_M"/>
    <property type="match status" value="1"/>
</dbReference>
<dbReference type="Gene3D" id="3.40.50.300">
    <property type="entry name" value="P-loop containing nucleotide triphosphate hydrolases"/>
    <property type="match status" value="1"/>
</dbReference>
<evidence type="ECO:0000313" key="17">
    <source>
        <dbReference type="RefSeq" id="XP_026747279.1"/>
    </source>
</evidence>
<keyword evidence="5" id="KW-0547">Nucleotide-binding</keyword>
<dbReference type="InterPro" id="IPR020850">
    <property type="entry name" value="GED_dom"/>
</dbReference>
<evidence type="ECO:0000256" key="13">
    <source>
        <dbReference type="SAM" id="MobiDB-lite"/>
    </source>
</evidence>
<evidence type="ECO:0000256" key="10">
    <source>
        <dbReference type="ARBA" id="ARBA00023134"/>
    </source>
</evidence>
<evidence type="ECO:0000259" key="14">
    <source>
        <dbReference type="PROSITE" id="PS51388"/>
    </source>
</evidence>
<dbReference type="PROSITE" id="PS51388">
    <property type="entry name" value="GED"/>
    <property type="match status" value="1"/>
</dbReference>
<dbReference type="GO" id="GO:0006897">
    <property type="term" value="P:endocytosis"/>
    <property type="evidence" value="ECO:0007669"/>
    <property type="project" value="TreeGrafter"/>
</dbReference>
<evidence type="ECO:0000256" key="1">
    <source>
        <dbReference type="ARBA" id="ARBA00004294"/>
    </source>
</evidence>
<dbReference type="RefSeq" id="XP_026747279.1">
    <property type="nucleotide sequence ID" value="XM_026891478.1"/>
</dbReference>
<proteinExistence type="predicted"/>
<dbReference type="Pfam" id="PF00350">
    <property type="entry name" value="Dynamin_N"/>
    <property type="match status" value="1"/>
</dbReference>
<evidence type="ECO:0000256" key="2">
    <source>
        <dbReference type="ARBA" id="ARBA00004514"/>
    </source>
</evidence>
<evidence type="ECO:0000259" key="15">
    <source>
        <dbReference type="PROSITE" id="PS51718"/>
    </source>
</evidence>
<feature type="domain" description="Dynamin-type G" evidence="15">
    <location>
        <begin position="22"/>
        <end position="302"/>
    </location>
</feature>
<dbReference type="InterPro" id="IPR003130">
    <property type="entry name" value="GED"/>
</dbReference>
<keyword evidence="4" id="KW-0963">Cytoplasm</keyword>
<evidence type="ECO:0000313" key="16">
    <source>
        <dbReference type="Proteomes" id="UP000322000"/>
    </source>
</evidence>
<dbReference type="GO" id="GO:0005741">
    <property type="term" value="C:mitochondrial outer membrane"/>
    <property type="evidence" value="ECO:0007669"/>
    <property type="project" value="UniProtKB-SubCell"/>
</dbReference>
<protein>
    <recommendedName>
        <fullName evidence="3">dynamin GTPase</fullName>
        <ecNumber evidence="3">3.6.5.5</ecNumber>
    </recommendedName>
</protein>
<dbReference type="InterPro" id="IPR022812">
    <property type="entry name" value="Dynamin"/>
</dbReference>
<name>A0A7E5X3Q0_TRINI</name>
<dbReference type="Pfam" id="PF02212">
    <property type="entry name" value="GED"/>
    <property type="match status" value="1"/>
</dbReference>
<dbReference type="EC" id="3.6.5.5" evidence="3"/>
<organism evidence="16 17">
    <name type="scientific">Trichoplusia ni</name>
    <name type="common">Cabbage looper</name>
    <dbReference type="NCBI Taxonomy" id="7111"/>
    <lineage>
        <taxon>Eukaryota</taxon>
        <taxon>Metazoa</taxon>
        <taxon>Ecdysozoa</taxon>
        <taxon>Arthropoda</taxon>
        <taxon>Hexapoda</taxon>
        <taxon>Insecta</taxon>
        <taxon>Pterygota</taxon>
        <taxon>Neoptera</taxon>
        <taxon>Endopterygota</taxon>
        <taxon>Lepidoptera</taxon>
        <taxon>Glossata</taxon>
        <taxon>Ditrysia</taxon>
        <taxon>Noctuoidea</taxon>
        <taxon>Noctuidae</taxon>
        <taxon>Plusiinae</taxon>
        <taxon>Trichoplusia</taxon>
    </lineage>
</organism>
<dbReference type="FunFam" id="1.20.120.1240:FF:000001">
    <property type="entry name" value="Dynamin 1 like"/>
    <property type="match status" value="1"/>
</dbReference>
<evidence type="ECO:0000256" key="11">
    <source>
        <dbReference type="ARBA" id="ARBA00023136"/>
    </source>
</evidence>
<dbReference type="PROSITE" id="PS51718">
    <property type="entry name" value="G_DYNAMIN_2"/>
    <property type="match status" value="1"/>
</dbReference>
<dbReference type="AlphaFoldDB" id="A0A7E5X3Q0"/>
<dbReference type="InterPro" id="IPR000375">
    <property type="entry name" value="Dynamin_stalk"/>
</dbReference>
<dbReference type="GO" id="GO:0005829">
    <property type="term" value="C:cytosol"/>
    <property type="evidence" value="ECO:0007669"/>
    <property type="project" value="UniProtKB-SubCell"/>
</dbReference>
<dbReference type="GO" id="GO:0005525">
    <property type="term" value="F:GTP binding"/>
    <property type="evidence" value="ECO:0007669"/>
    <property type="project" value="UniProtKB-KW"/>
</dbReference>
<keyword evidence="16" id="KW-1185">Reference proteome</keyword>
<keyword evidence="8" id="KW-0446">Lipid-binding</keyword>